<dbReference type="NCBIfam" id="TIGR00229">
    <property type="entry name" value="sensory_box"/>
    <property type="match status" value="1"/>
</dbReference>
<sequence>MAAGFAMPSVRQILVQNVIKALPVGLLVIGPKGDVMVASPSAGVLLGLSPDSLEGHGWRRLVRPEPANEQFNRNLAEAVESGRAFRHCLTDYLRPDGEPRRFSMTASCPEIGGKRVGVTLLIDDVTALYRSRERETAILREKNRLQYDMIESLNNLALSVAHQIRNPAAAIGGFALKLLREHKDRHLQTEYPDIIFQEARRLEELVGAVVRLASLPQPRLLAVNLSELAEEAAGRAEEAAVALHKRLECSRCLEEAEIVADRTLLAQALQEILLNAVEFSGHDTVRVTLSLTRREDGVVLRIVDDGPGVRRDLLPFVFDPFFTTKARGAGIGLTLARKAVLEHNGEIELRDAEGGGAMVVMRLFDTPEAGLCREAFYGPMGLDVRELKAKARELGLDVSGLTTIDAVRAVQQGEGFAPCFAWGVHDRCGQELCAFRRECVKTTRIGDSRSITYEGGE</sequence>
<dbReference type="Gene3D" id="1.10.287.130">
    <property type="match status" value="1"/>
</dbReference>
<dbReference type="Pfam" id="PF08448">
    <property type="entry name" value="PAS_4"/>
    <property type="match status" value="1"/>
</dbReference>
<keyword evidence="6" id="KW-0812">Transmembrane</keyword>
<keyword evidence="4" id="KW-0597">Phosphoprotein</keyword>
<dbReference type="InterPro" id="IPR000014">
    <property type="entry name" value="PAS"/>
</dbReference>
<keyword evidence="8 15" id="KW-0418">Kinase</keyword>
<evidence type="ECO:0000256" key="4">
    <source>
        <dbReference type="ARBA" id="ARBA00022553"/>
    </source>
</evidence>
<dbReference type="InterPro" id="IPR003594">
    <property type="entry name" value="HATPase_dom"/>
</dbReference>
<evidence type="ECO:0000256" key="3">
    <source>
        <dbReference type="ARBA" id="ARBA00012438"/>
    </source>
</evidence>
<dbReference type="InterPro" id="IPR050351">
    <property type="entry name" value="BphY/WalK/GraS-like"/>
</dbReference>
<dbReference type="PROSITE" id="PS50109">
    <property type="entry name" value="HIS_KIN"/>
    <property type="match status" value="1"/>
</dbReference>
<evidence type="ECO:0000256" key="12">
    <source>
        <dbReference type="ARBA" id="ARBA00023136"/>
    </source>
</evidence>
<dbReference type="GO" id="GO:0016020">
    <property type="term" value="C:membrane"/>
    <property type="evidence" value="ECO:0007669"/>
    <property type="project" value="UniProtKB-SubCell"/>
</dbReference>
<keyword evidence="7" id="KW-0547">Nucleotide-binding</keyword>
<dbReference type="Gene3D" id="3.30.450.20">
    <property type="entry name" value="PAS domain"/>
    <property type="match status" value="1"/>
</dbReference>
<gene>
    <name evidence="15" type="ORF">DFW101_1204</name>
</gene>
<evidence type="ECO:0000256" key="1">
    <source>
        <dbReference type="ARBA" id="ARBA00000085"/>
    </source>
</evidence>
<evidence type="ECO:0000313" key="15">
    <source>
        <dbReference type="EMBL" id="EHJ47214.1"/>
    </source>
</evidence>
<dbReference type="GO" id="GO:0030295">
    <property type="term" value="F:protein kinase activator activity"/>
    <property type="evidence" value="ECO:0007669"/>
    <property type="project" value="TreeGrafter"/>
</dbReference>
<dbReference type="AlphaFoldDB" id="G7Q4J1"/>
<evidence type="ECO:0000259" key="13">
    <source>
        <dbReference type="PROSITE" id="PS50109"/>
    </source>
</evidence>
<evidence type="ECO:0000256" key="10">
    <source>
        <dbReference type="ARBA" id="ARBA00022989"/>
    </source>
</evidence>
<keyword evidence="11" id="KW-0902">Two-component regulatory system</keyword>
<dbReference type="EMBL" id="CM001368">
    <property type="protein sequence ID" value="EHJ47214.1"/>
    <property type="molecule type" value="Genomic_DNA"/>
</dbReference>
<keyword evidence="10" id="KW-1133">Transmembrane helix</keyword>
<dbReference type="InterPro" id="IPR036890">
    <property type="entry name" value="HATPase_C_sf"/>
</dbReference>
<accession>G7Q4J1</accession>
<comment type="subcellular location">
    <subcellularLocation>
        <location evidence="2">Membrane</location>
        <topology evidence="2">Multi-pass membrane protein</topology>
    </subcellularLocation>
</comment>
<dbReference type="InterPro" id="IPR003661">
    <property type="entry name" value="HisK_dim/P_dom"/>
</dbReference>
<dbReference type="SUPFAM" id="SSF55785">
    <property type="entry name" value="PYP-like sensor domain (PAS domain)"/>
    <property type="match status" value="1"/>
</dbReference>
<dbReference type="Pfam" id="PF00512">
    <property type="entry name" value="HisKA"/>
    <property type="match status" value="1"/>
</dbReference>
<comment type="catalytic activity">
    <reaction evidence="1">
        <text>ATP + protein L-histidine = ADP + protein N-phospho-L-histidine.</text>
        <dbReference type="EC" id="2.7.13.3"/>
    </reaction>
</comment>
<dbReference type="Gene3D" id="3.30.565.10">
    <property type="entry name" value="Histidine kinase-like ATPase, C-terminal domain"/>
    <property type="match status" value="1"/>
</dbReference>
<dbReference type="InterPro" id="IPR035965">
    <property type="entry name" value="PAS-like_dom_sf"/>
</dbReference>
<evidence type="ECO:0000256" key="8">
    <source>
        <dbReference type="ARBA" id="ARBA00022777"/>
    </source>
</evidence>
<dbReference type="SUPFAM" id="SSF47384">
    <property type="entry name" value="Homodimeric domain of signal transducing histidine kinase"/>
    <property type="match status" value="1"/>
</dbReference>
<keyword evidence="12" id="KW-0472">Membrane</keyword>
<dbReference type="PANTHER" id="PTHR42878">
    <property type="entry name" value="TWO-COMPONENT HISTIDINE KINASE"/>
    <property type="match status" value="1"/>
</dbReference>
<evidence type="ECO:0000256" key="2">
    <source>
        <dbReference type="ARBA" id="ARBA00004141"/>
    </source>
</evidence>
<feature type="domain" description="Histidine kinase" evidence="13">
    <location>
        <begin position="159"/>
        <end position="367"/>
    </location>
</feature>
<organism evidence="15 16">
    <name type="scientific">Solidesulfovibrio carbinoliphilus subsp. oakridgensis</name>
    <dbReference type="NCBI Taxonomy" id="694327"/>
    <lineage>
        <taxon>Bacteria</taxon>
        <taxon>Pseudomonadati</taxon>
        <taxon>Thermodesulfobacteriota</taxon>
        <taxon>Desulfovibrionia</taxon>
        <taxon>Desulfovibrionales</taxon>
        <taxon>Desulfovibrionaceae</taxon>
        <taxon>Solidesulfovibrio</taxon>
    </lineage>
</organism>
<dbReference type="EC" id="2.7.13.3" evidence="3"/>
<dbReference type="GO" id="GO:0000156">
    <property type="term" value="F:phosphorelay response regulator activity"/>
    <property type="evidence" value="ECO:0007669"/>
    <property type="project" value="TreeGrafter"/>
</dbReference>
<dbReference type="InterPro" id="IPR036097">
    <property type="entry name" value="HisK_dim/P_sf"/>
</dbReference>
<dbReference type="GO" id="GO:0005524">
    <property type="term" value="F:ATP binding"/>
    <property type="evidence" value="ECO:0007669"/>
    <property type="project" value="UniProtKB-KW"/>
</dbReference>
<dbReference type="SUPFAM" id="SSF55874">
    <property type="entry name" value="ATPase domain of HSP90 chaperone/DNA topoisomerase II/histidine kinase"/>
    <property type="match status" value="1"/>
</dbReference>
<dbReference type="eggNOG" id="COG5000">
    <property type="taxonomic scope" value="Bacteria"/>
</dbReference>
<evidence type="ECO:0000256" key="9">
    <source>
        <dbReference type="ARBA" id="ARBA00022840"/>
    </source>
</evidence>
<dbReference type="HOGENOM" id="CLU_000445_114_39_7"/>
<dbReference type="CDD" id="cd00082">
    <property type="entry name" value="HisKA"/>
    <property type="match status" value="1"/>
</dbReference>
<evidence type="ECO:0000256" key="11">
    <source>
        <dbReference type="ARBA" id="ARBA00023012"/>
    </source>
</evidence>
<evidence type="ECO:0000256" key="7">
    <source>
        <dbReference type="ARBA" id="ARBA00022741"/>
    </source>
</evidence>
<evidence type="ECO:0000313" key="16">
    <source>
        <dbReference type="Proteomes" id="UP000004662"/>
    </source>
</evidence>
<proteinExistence type="predicted"/>
<keyword evidence="5" id="KW-0808">Transferase</keyword>
<reference evidence="16" key="1">
    <citation type="journal article" date="2015" name="Genome Announc.">
        <title>High-Quality Draft Genome Sequence of Desulfovibrio carbinoliphilus FW-101-2B, an Organic Acid-Oxidizing Sulfate-Reducing Bacterium Isolated from Uranium(VI)-Contaminated Groundwater.</title>
        <authorList>
            <person name="Ramsay B.D."/>
            <person name="Hwang C."/>
            <person name="Woo H.L."/>
            <person name="Carroll S.L."/>
            <person name="Lucas S."/>
            <person name="Han J."/>
            <person name="Lapidus A.L."/>
            <person name="Cheng J.F."/>
            <person name="Goodwin L.A."/>
            <person name="Pitluck S."/>
            <person name="Peters L."/>
            <person name="Chertkov O."/>
            <person name="Held B."/>
            <person name="Detter J.C."/>
            <person name="Han C.S."/>
            <person name="Tapia R."/>
            <person name="Land M.L."/>
            <person name="Hauser L.J."/>
            <person name="Kyrpides N.C."/>
            <person name="Ivanova N.N."/>
            <person name="Mikhailova N."/>
            <person name="Pagani I."/>
            <person name="Woyke T."/>
            <person name="Arkin A.P."/>
            <person name="Dehal P."/>
            <person name="Chivian D."/>
            <person name="Criddle C.S."/>
            <person name="Wu W."/>
            <person name="Chakraborty R."/>
            <person name="Hazen T.C."/>
            <person name="Fields M.W."/>
        </authorList>
    </citation>
    <scope>NUCLEOTIDE SEQUENCE [LARGE SCALE GENOMIC DNA]</scope>
    <source>
        <strain evidence="16">FW-101-2B</strain>
    </source>
</reference>
<protein>
    <recommendedName>
        <fullName evidence="3">histidine kinase</fullName>
        <ecNumber evidence="3">2.7.13.3</ecNumber>
    </recommendedName>
</protein>
<evidence type="ECO:0000256" key="6">
    <source>
        <dbReference type="ARBA" id="ARBA00022692"/>
    </source>
</evidence>
<dbReference type="GO" id="GO:0007234">
    <property type="term" value="P:osmosensory signaling via phosphorelay pathway"/>
    <property type="evidence" value="ECO:0007669"/>
    <property type="project" value="TreeGrafter"/>
</dbReference>
<dbReference type="CDD" id="cd00130">
    <property type="entry name" value="PAS"/>
    <property type="match status" value="1"/>
</dbReference>
<dbReference type="PANTHER" id="PTHR42878:SF7">
    <property type="entry name" value="SENSOR HISTIDINE KINASE GLRK"/>
    <property type="match status" value="1"/>
</dbReference>
<evidence type="ECO:0000259" key="14">
    <source>
        <dbReference type="PROSITE" id="PS50112"/>
    </source>
</evidence>
<name>G7Q4J1_9BACT</name>
<dbReference type="PRINTS" id="PR00344">
    <property type="entry name" value="BCTRLSENSOR"/>
</dbReference>
<dbReference type="Proteomes" id="UP000004662">
    <property type="component" value="Chromosome"/>
</dbReference>
<feature type="domain" description="PAS" evidence="14">
    <location>
        <begin position="11"/>
        <end position="82"/>
    </location>
</feature>
<keyword evidence="9" id="KW-0067">ATP-binding</keyword>
<dbReference type="InterPro" id="IPR013656">
    <property type="entry name" value="PAS_4"/>
</dbReference>
<dbReference type="Pfam" id="PF02518">
    <property type="entry name" value="HATPase_c"/>
    <property type="match status" value="1"/>
</dbReference>
<dbReference type="PROSITE" id="PS50112">
    <property type="entry name" value="PAS"/>
    <property type="match status" value="1"/>
</dbReference>
<dbReference type="STRING" id="694327.DFW101_1204"/>
<dbReference type="InterPro" id="IPR004358">
    <property type="entry name" value="Sig_transdc_His_kin-like_C"/>
</dbReference>
<evidence type="ECO:0000256" key="5">
    <source>
        <dbReference type="ARBA" id="ARBA00022679"/>
    </source>
</evidence>
<keyword evidence="16" id="KW-1185">Reference proteome</keyword>
<dbReference type="SMART" id="SM00091">
    <property type="entry name" value="PAS"/>
    <property type="match status" value="1"/>
</dbReference>
<dbReference type="SMART" id="SM00387">
    <property type="entry name" value="HATPase_c"/>
    <property type="match status" value="1"/>
</dbReference>
<dbReference type="InterPro" id="IPR005467">
    <property type="entry name" value="His_kinase_dom"/>
</dbReference>
<dbReference type="GO" id="GO:0000155">
    <property type="term" value="F:phosphorelay sensor kinase activity"/>
    <property type="evidence" value="ECO:0007669"/>
    <property type="project" value="InterPro"/>
</dbReference>